<evidence type="ECO:0000313" key="6">
    <source>
        <dbReference type="Proteomes" id="UP000325218"/>
    </source>
</evidence>
<dbReference type="RefSeq" id="WP_148452469.1">
    <property type="nucleotide sequence ID" value="NZ_VSDO01000002.1"/>
</dbReference>
<dbReference type="CDD" id="cd02883">
    <property type="entry name" value="NUDIX_Hydrolase"/>
    <property type="match status" value="1"/>
</dbReference>
<gene>
    <name evidence="5" type="ORF">FRY98_13325</name>
</gene>
<keyword evidence="6" id="KW-1185">Reference proteome</keyword>
<dbReference type="EMBL" id="VSDO01000002">
    <property type="protein sequence ID" value="TYA13614.1"/>
    <property type="molecule type" value="Genomic_DNA"/>
</dbReference>
<evidence type="ECO:0000313" key="5">
    <source>
        <dbReference type="EMBL" id="TYA13614.1"/>
    </source>
</evidence>
<comment type="caution">
    <text evidence="5">The sequence shown here is derived from an EMBL/GenBank/DDBJ whole genome shotgun (WGS) entry which is preliminary data.</text>
</comment>
<name>A0A5D0CWM9_9BACL</name>
<dbReference type="SUPFAM" id="SSF55811">
    <property type="entry name" value="Nudix"/>
    <property type="match status" value="1"/>
</dbReference>
<dbReference type="PROSITE" id="PS00893">
    <property type="entry name" value="NUDIX_BOX"/>
    <property type="match status" value="1"/>
</dbReference>
<accession>A0A5D0CWM9</accession>
<dbReference type="OrthoDB" id="9787880at2"/>
<evidence type="ECO:0000256" key="1">
    <source>
        <dbReference type="ARBA" id="ARBA00005582"/>
    </source>
</evidence>
<sequence length="145" mass="15967">MKRIDIVYALIASPDNQKVLMVQNLDNRDTWTLPGGTVEPGETLETALIREVREEAGIEIAVRGVAAVNEVIFPEKQEHYLLLTFRADRLGGTEKTNVPAEISAVSWINVDLADSLMPYYEAGISGLVSSGDEVPYCDEGQEKET</sequence>
<keyword evidence="2 3" id="KW-0378">Hydrolase</keyword>
<dbReference type="Proteomes" id="UP000325218">
    <property type="component" value="Unassembled WGS sequence"/>
</dbReference>
<dbReference type="Pfam" id="PF00293">
    <property type="entry name" value="NUDIX"/>
    <property type="match status" value="1"/>
</dbReference>
<dbReference type="InterPro" id="IPR000086">
    <property type="entry name" value="NUDIX_hydrolase_dom"/>
</dbReference>
<dbReference type="GO" id="GO:0016787">
    <property type="term" value="F:hydrolase activity"/>
    <property type="evidence" value="ECO:0007669"/>
    <property type="project" value="UniProtKB-KW"/>
</dbReference>
<organism evidence="5 6">
    <name type="scientific">Paenibacillus faecis</name>
    <dbReference type="NCBI Taxonomy" id="862114"/>
    <lineage>
        <taxon>Bacteria</taxon>
        <taxon>Bacillati</taxon>
        <taxon>Bacillota</taxon>
        <taxon>Bacilli</taxon>
        <taxon>Bacillales</taxon>
        <taxon>Paenibacillaceae</taxon>
        <taxon>Paenibacillus</taxon>
    </lineage>
</organism>
<comment type="similarity">
    <text evidence="1 3">Belongs to the Nudix hydrolase family.</text>
</comment>
<dbReference type="PRINTS" id="PR00502">
    <property type="entry name" value="NUDIXFAMILY"/>
</dbReference>
<dbReference type="AlphaFoldDB" id="A0A5D0CWM9"/>
<dbReference type="PANTHER" id="PTHR43736:SF1">
    <property type="entry name" value="DIHYDRONEOPTERIN TRIPHOSPHATE DIPHOSPHATASE"/>
    <property type="match status" value="1"/>
</dbReference>
<dbReference type="Gene3D" id="3.90.79.10">
    <property type="entry name" value="Nucleoside Triphosphate Pyrophosphohydrolase"/>
    <property type="match status" value="1"/>
</dbReference>
<evidence type="ECO:0000256" key="3">
    <source>
        <dbReference type="RuleBase" id="RU003476"/>
    </source>
</evidence>
<dbReference type="InterPro" id="IPR020476">
    <property type="entry name" value="Nudix_hydrolase"/>
</dbReference>
<dbReference type="InterPro" id="IPR020084">
    <property type="entry name" value="NUDIX_hydrolase_CS"/>
</dbReference>
<reference evidence="5 6" key="1">
    <citation type="submission" date="2019-08" db="EMBL/GenBank/DDBJ databases">
        <title>Genome sequencing of Paenibacillus faecis DSM 23593(T).</title>
        <authorList>
            <person name="Kook J.-K."/>
            <person name="Park S.-N."/>
            <person name="Lim Y.K."/>
        </authorList>
    </citation>
    <scope>NUCLEOTIDE SEQUENCE [LARGE SCALE GENOMIC DNA]</scope>
    <source>
        <strain evidence="5 6">DSM 23593</strain>
    </source>
</reference>
<dbReference type="PROSITE" id="PS51462">
    <property type="entry name" value="NUDIX"/>
    <property type="match status" value="1"/>
</dbReference>
<feature type="domain" description="Nudix hydrolase" evidence="4">
    <location>
        <begin position="2"/>
        <end position="130"/>
    </location>
</feature>
<evidence type="ECO:0000259" key="4">
    <source>
        <dbReference type="PROSITE" id="PS51462"/>
    </source>
</evidence>
<protein>
    <submittedName>
        <fullName evidence="5">NUDIX hydrolase</fullName>
    </submittedName>
</protein>
<evidence type="ECO:0000256" key="2">
    <source>
        <dbReference type="ARBA" id="ARBA00022801"/>
    </source>
</evidence>
<dbReference type="InterPro" id="IPR015797">
    <property type="entry name" value="NUDIX_hydrolase-like_dom_sf"/>
</dbReference>
<dbReference type="PANTHER" id="PTHR43736">
    <property type="entry name" value="ADP-RIBOSE PYROPHOSPHATASE"/>
    <property type="match status" value="1"/>
</dbReference>
<proteinExistence type="inferred from homology"/>